<gene>
    <name evidence="9" type="ORF">MNY72_01625</name>
</gene>
<dbReference type="GO" id="GO:0009401">
    <property type="term" value="P:phosphoenolpyruvate-dependent sugar phosphotransferase system"/>
    <property type="evidence" value="ECO:0007669"/>
    <property type="project" value="UniProtKB-KW"/>
</dbReference>
<dbReference type="CDD" id="cd00001">
    <property type="entry name" value="PTS_IIB_man"/>
    <property type="match status" value="1"/>
</dbReference>
<dbReference type="AlphaFoldDB" id="A0A9Q8Q561"/>
<comment type="subcellular location">
    <subcellularLocation>
        <location evidence="1">Cytoplasm</location>
    </subcellularLocation>
</comment>
<organism evidence="9 10">
    <name type="scientific">Moellerella wisconsensis</name>
    <dbReference type="NCBI Taxonomy" id="158849"/>
    <lineage>
        <taxon>Bacteria</taxon>
        <taxon>Pseudomonadati</taxon>
        <taxon>Pseudomonadota</taxon>
        <taxon>Gammaproteobacteria</taxon>
        <taxon>Enterobacterales</taxon>
        <taxon>Morganellaceae</taxon>
        <taxon>Moellerella</taxon>
    </lineage>
</organism>
<dbReference type="SUPFAM" id="SSF52728">
    <property type="entry name" value="PTS IIb component"/>
    <property type="match status" value="1"/>
</dbReference>
<name>A0A9Q8Q561_9GAMM</name>
<keyword evidence="7" id="KW-0418">Kinase</keyword>
<dbReference type="EMBL" id="CP093245">
    <property type="protein sequence ID" value="UNH32219.1"/>
    <property type="molecule type" value="Genomic_DNA"/>
</dbReference>
<evidence type="ECO:0000313" key="10">
    <source>
        <dbReference type="Proteomes" id="UP000829116"/>
    </source>
</evidence>
<keyword evidence="5" id="KW-0808">Transferase</keyword>
<keyword evidence="6" id="KW-0598">Phosphotransferase system</keyword>
<evidence type="ECO:0000313" key="9">
    <source>
        <dbReference type="EMBL" id="UNH32219.1"/>
    </source>
</evidence>
<keyword evidence="2" id="KW-0813">Transport</keyword>
<dbReference type="GeneID" id="79715917"/>
<dbReference type="Gene3D" id="3.40.35.10">
    <property type="entry name" value="Phosphotransferase system, sorbose subfamily IIB component"/>
    <property type="match status" value="1"/>
</dbReference>
<feature type="domain" description="PTS EIIB type-4" evidence="8">
    <location>
        <begin position="2"/>
        <end position="159"/>
    </location>
</feature>
<dbReference type="InterPro" id="IPR004720">
    <property type="entry name" value="PTS_IIB_sorbose-sp"/>
</dbReference>
<dbReference type="Pfam" id="PF03830">
    <property type="entry name" value="PTSIIB_sorb"/>
    <property type="match status" value="1"/>
</dbReference>
<reference evidence="9" key="1">
    <citation type="submission" date="2022-03" db="EMBL/GenBank/DDBJ databases">
        <title>ESBL-producing Moellerella wisconsensis and Escherichia marmotae isolated from wild game meat.</title>
        <authorList>
            <person name="Biggel M."/>
        </authorList>
    </citation>
    <scope>NUCLEOTIDE SEQUENCE</scope>
    <source>
        <strain evidence="9">W51</strain>
    </source>
</reference>
<evidence type="ECO:0000256" key="6">
    <source>
        <dbReference type="ARBA" id="ARBA00022683"/>
    </source>
</evidence>
<proteinExistence type="predicted"/>
<dbReference type="InterPro" id="IPR036667">
    <property type="entry name" value="PTS_IIB_sorbose-sp_sf"/>
</dbReference>
<dbReference type="PROSITE" id="PS51101">
    <property type="entry name" value="PTS_EIIB_TYPE_4"/>
    <property type="match status" value="1"/>
</dbReference>
<protein>
    <submittedName>
        <fullName evidence="9">PTS sugar transporter subunit IIB</fullName>
    </submittedName>
</protein>
<dbReference type="RefSeq" id="WP_197075979.1">
    <property type="nucleotide sequence ID" value="NZ_CAWMFK010000041.1"/>
</dbReference>
<evidence type="ECO:0000256" key="1">
    <source>
        <dbReference type="ARBA" id="ARBA00004496"/>
    </source>
</evidence>
<accession>A0A9Q8Q561</accession>
<dbReference type="GO" id="GO:0016301">
    <property type="term" value="F:kinase activity"/>
    <property type="evidence" value="ECO:0007669"/>
    <property type="project" value="UniProtKB-KW"/>
</dbReference>
<evidence type="ECO:0000256" key="4">
    <source>
        <dbReference type="ARBA" id="ARBA00022597"/>
    </source>
</evidence>
<keyword evidence="3" id="KW-0963">Cytoplasm</keyword>
<dbReference type="Proteomes" id="UP000829116">
    <property type="component" value="Chromosome"/>
</dbReference>
<evidence type="ECO:0000256" key="7">
    <source>
        <dbReference type="ARBA" id="ARBA00022777"/>
    </source>
</evidence>
<keyword evidence="4 9" id="KW-0762">Sugar transport</keyword>
<sequence length="159" mass="17814">MHMANIVLVRIDERLLHGQIRITWGKFSGANTIIVANDDIAANPLLQAPFKGAAGGEYTVLFRSIDQLINSINKADERRRILILCKNPTDVARLVNGGVTFKEVNVGNMHHNSERTQVDKNVSLSPNDIEAFKSIQNNGIESYIQHMPESSKKNIFEYI</sequence>
<evidence type="ECO:0000256" key="3">
    <source>
        <dbReference type="ARBA" id="ARBA00022490"/>
    </source>
</evidence>
<evidence type="ECO:0000256" key="5">
    <source>
        <dbReference type="ARBA" id="ARBA00022679"/>
    </source>
</evidence>
<evidence type="ECO:0000256" key="2">
    <source>
        <dbReference type="ARBA" id="ARBA00022448"/>
    </source>
</evidence>
<evidence type="ECO:0000259" key="8">
    <source>
        <dbReference type="PROSITE" id="PS51101"/>
    </source>
</evidence>
<dbReference type="GO" id="GO:0008982">
    <property type="term" value="F:protein-N(PI)-phosphohistidine-sugar phosphotransferase activity"/>
    <property type="evidence" value="ECO:0007669"/>
    <property type="project" value="InterPro"/>
</dbReference>
<dbReference type="GO" id="GO:0005737">
    <property type="term" value="C:cytoplasm"/>
    <property type="evidence" value="ECO:0007669"/>
    <property type="project" value="UniProtKB-SubCell"/>
</dbReference>